<evidence type="ECO:0000256" key="5">
    <source>
        <dbReference type="ARBA" id="ARBA00022781"/>
    </source>
</evidence>
<accession>A0A5C1NME5</accession>
<evidence type="ECO:0000313" key="16">
    <source>
        <dbReference type="Proteomes" id="UP000324285"/>
    </source>
</evidence>
<dbReference type="InterPro" id="IPR003593">
    <property type="entry name" value="AAA+_ATPase"/>
</dbReference>
<dbReference type="CDD" id="cd18110">
    <property type="entry name" value="ATP-synt_F1_beta_C"/>
    <property type="match status" value="1"/>
</dbReference>
<keyword evidence="3 13" id="KW-1003">Cell membrane</keyword>
<gene>
    <name evidence="13 15" type="primary">atpD</name>
    <name evidence="15" type="ORF">E4T21_20570</name>
</gene>
<dbReference type="InterPro" id="IPR004100">
    <property type="entry name" value="ATPase_F1/V1/A1_a/bsu_N"/>
</dbReference>
<dbReference type="NCBIfam" id="TIGR01039">
    <property type="entry name" value="atpD"/>
    <property type="match status" value="1"/>
</dbReference>
<dbReference type="SUPFAM" id="SSF50615">
    <property type="entry name" value="N-terminal domain of alpha and beta subunits of F1 ATP synthase"/>
    <property type="match status" value="1"/>
</dbReference>
<dbReference type="Gene3D" id="1.10.1140.10">
    <property type="entry name" value="Bovine Mitochondrial F1-atpase, Atp Synthase Beta Chain, Chain D, domain 3"/>
    <property type="match status" value="1"/>
</dbReference>
<dbReference type="AlphaFoldDB" id="A0A5C1NME5"/>
<reference evidence="15" key="1">
    <citation type="submission" date="2021-02" db="EMBL/GenBank/DDBJ databases">
        <title>Strain Y2R2, a novel species of the genus Halomonas.</title>
        <authorList>
            <person name="Huang H."/>
        </authorList>
    </citation>
    <scope>NUCLEOTIDE SEQUENCE</scope>
    <source>
        <strain evidence="15">Y2R2</strain>
    </source>
</reference>
<comment type="similarity">
    <text evidence="12">Belongs to the ATPase alpha/beta chains family. T3SS ATPase subfamily.</text>
</comment>
<evidence type="ECO:0000256" key="7">
    <source>
        <dbReference type="ARBA" id="ARBA00022967"/>
    </source>
</evidence>
<dbReference type="GO" id="GO:0045259">
    <property type="term" value="C:proton-transporting ATP synthase complex"/>
    <property type="evidence" value="ECO:0007669"/>
    <property type="project" value="UniProtKB-KW"/>
</dbReference>
<protein>
    <recommendedName>
        <fullName evidence="13">ATP synthase subunit beta</fullName>
        <ecNumber evidence="13">7.1.2.2</ecNumber>
    </recommendedName>
    <alternativeName>
        <fullName evidence="13">ATP synthase F1 sector subunit beta</fullName>
    </alternativeName>
    <alternativeName>
        <fullName evidence="13">F-ATPase subunit beta</fullName>
    </alternativeName>
</protein>
<feature type="domain" description="AAA+ ATPase" evidence="14">
    <location>
        <begin position="139"/>
        <end position="348"/>
    </location>
</feature>
<keyword evidence="7 13" id="KW-1278">Translocase</keyword>
<keyword evidence="6 13" id="KW-0067">ATP-binding</keyword>
<keyword evidence="8 13" id="KW-0406">Ion transport</keyword>
<dbReference type="InterPro" id="IPR027417">
    <property type="entry name" value="P-loop_NTPase"/>
</dbReference>
<dbReference type="SUPFAM" id="SSF47917">
    <property type="entry name" value="C-terminal domain of alpha and beta subunits of F1 ATP synthase"/>
    <property type="match status" value="1"/>
</dbReference>
<comment type="function">
    <text evidence="13">Produces ATP from ADP in the presence of a proton gradient across the membrane. The catalytic sites are hosted primarily by the beta subunits.</text>
</comment>
<dbReference type="InterPro" id="IPR020003">
    <property type="entry name" value="ATPase_a/bsu_AS"/>
</dbReference>
<sequence length="458" mass="49701">MSGRIVQIIGAVIDVEFPRDDVPKVYDALNVSGKETVLEVQQQLGDGVVRTIAMGSTEGLQRGLEVTDSGAPISVPVGQETLGRIMNVLGEPIDEAGEIGEQERMPIHRKAPGYADQAATNELLETGIKVIDLVCPFAKGGKVGLFGGAGVGKTVNMMELIRNIATEHSGYSVFAGVGERTREGNDFYHEMQESNVLDKVALVYGQMNEPPGNRLRVALTGLTIAEKFRDEGRDVLLFVDNIYRYTLAGTEVSALLGRMPSAVGYQPTLAEEMGVLQERITSTKTGSITSVQAVYVPADDLTDPSPATTFSHLDATVVLARSIAELGIYPAIDPLDSTSRQLDPLVVGEEHYGVARGVQGVLQRYKELKDIIAILGMDELSDEDKQIVARARKIQRFLSQPFFVAEVFTGSPGKYVSLKETIRGFQGILNGDYDELPEQAFYMVGSIDEAVEKANQMK</sequence>
<dbReference type="SUPFAM" id="SSF52540">
    <property type="entry name" value="P-loop containing nucleoside triphosphate hydrolases"/>
    <property type="match status" value="1"/>
</dbReference>
<organism evidence="15 16">
    <name type="scientific">Halomonas binhaiensis</name>
    <dbReference type="NCBI Taxonomy" id="2562282"/>
    <lineage>
        <taxon>Bacteria</taxon>
        <taxon>Pseudomonadati</taxon>
        <taxon>Pseudomonadota</taxon>
        <taxon>Gammaproteobacteria</taxon>
        <taxon>Oceanospirillales</taxon>
        <taxon>Halomonadaceae</taxon>
        <taxon>Halomonas</taxon>
    </lineage>
</organism>
<dbReference type="PANTHER" id="PTHR15184">
    <property type="entry name" value="ATP SYNTHASE"/>
    <property type="match status" value="1"/>
</dbReference>
<dbReference type="Pfam" id="PF22919">
    <property type="entry name" value="ATP-synt_VA_C"/>
    <property type="match status" value="1"/>
</dbReference>
<dbReference type="KEGG" id="hbh:E4T21_20570"/>
<keyword evidence="5 13" id="KW-0375">Hydrogen ion transport</keyword>
<keyword evidence="11 13" id="KW-0066">ATP synthesis</keyword>
<evidence type="ECO:0000256" key="4">
    <source>
        <dbReference type="ARBA" id="ARBA00022741"/>
    </source>
</evidence>
<comment type="subcellular location">
    <subcellularLocation>
        <location evidence="13">Cell membrane</location>
        <topology evidence="13">Peripheral membrane protein</topology>
    </subcellularLocation>
    <subcellularLocation>
        <location evidence="1">Membrane</location>
        <topology evidence="1">Peripheral membrane protein</topology>
    </subcellularLocation>
</comment>
<dbReference type="InterPro" id="IPR036121">
    <property type="entry name" value="ATPase_F1/V1/A1_a/bsu_N_sf"/>
</dbReference>
<dbReference type="FunFam" id="1.10.1140.10:FF:000001">
    <property type="entry name" value="ATP synthase subunit beta"/>
    <property type="match status" value="1"/>
</dbReference>
<dbReference type="Gene3D" id="3.40.50.300">
    <property type="entry name" value="P-loop containing nucleotide triphosphate hydrolases"/>
    <property type="match status" value="1"/>
</dbReference>
<keyword evidence="16" id="KW-1185">Reference proteome</keyword>
<dbReference type="CDD" id="cd18115">
    <property type="entry name" value="ATP-synt_F1_beta_N"/>
    <property type="match status" value="1"/>
</dbReference>
<evidence type="ECO:0000256" key="8">
    <source>
        <dbReference type="ARBA" id="ARBA00023065"/>
    </source>
</evidence>
<dbReference type="HAMAP" id="MF_01347">
    <property type="entry name" value="ATP_synth_beta_bact"/>
    <property type="match status" value="1"/>
</dbReference>
<dbReference type="InterPro" id="IPR005722">
    <property type="entry name" value="ATP_synth_F1_bsu"/>
</dbReference>
<dbReference type="GO" id="GO:0005886">
    <property type="term" value="C:plasma membrane"/>
    <property type="evidence" value="ECO:0007669"/>
    <property type="project" value="UniProtKB-SubCell"/>
</dbReference>
<dbReference type="InterPro" id="IPR024034">
    <property type="entry name" value="ATPase_F1/V1_b/a_C"/>
</dbReference>
<evidence type="ECO:0000256" key="2">
    <source>
        <dbReference type="ARBA" id="ARBA00022448"/>
    </source>
</evidence>
<dbReference type="EMBL" id="CP038437">
    <property type="protein sequence ID" value="QEM83693.1"/>
    <property type="molecule type" value="Genomic_DNA"/>
</dbReference>
<dbReference type="CDD" id="cd01133">
    <property type="entry name" value="F1-ATPase_beta_CD"/>
    <property type="match status" value="1"/>
</dbReference>
<dbReference type="OrthoDB" id="9801639at2"/>
<evidence type="ECO:0000256" key="3">
    <source>
        <dbReference type="ARBA" id="ARBA00022475"/>
    </source>
</evidence>
<dbReference type="GO" id="GO:0005524">
    <property type="term" value="F:ATP binding"/>
    <property type="evidence" value="ECO:0007669"/>
    <property type="project" value="UniProtKB-UniRule"/>
</dbReference>
<dbReference type="Gene3D" id="2.40.10.170">
    <property type="match status" value="1"/>
</dbReference>
<evidence type="ECO:0000259" key="14">
    <source>
        <dbReference type="SMART" id="SM00382"/>
    </source>
</evidence>
<keyword evidence="9 13" id="KW-0472">Membrane</keyword>
<dbReference type="Pfam" id="PF02874">
    <property type="entry name" value="ATP-synt_ab_N"/>
    <property type="match status" value="1"/>
</dbReference>
<evidence type="ECO:0000256" key="11">
    <source>
        <dbReference type="ARBA" id="ARBA00023310"/>
    </source>
</evidence>
<evidence type="ECO:0000256" key="6">
    <source>
        <dbReference type="ARBA" id="ARBA00022840"/>
    </source>
</evidence>
<comment type="catalytic activity">
    <reaction evidence="13">
        <text>ATP + H2O + 4 H(+)(in) = ADP + phosphate + 5 H(+)(out)</text>
        <dbReference type="Rhea" id="RHEA:57720"/>
        <dbReference type="ChEBI" id="CHEBI:15377"/>
        <dbReference type="ChEBI" id="CHEBI:15378"/>
        <dbReference type="ChEBI" id="CHEBI:30616"/>
        <dbReference type="ChEBI" id="CHEBI:43474"/>
        <dbReference type="ChEBI" id="CHEBI:456216"/>
        <dbReference type="EC" id="7.1.2.2"/>
    </reaction>
</comment>
<dbReference type="PROSITE" id="PS00152">
    <property type="entry name" value="ATPASE_ALPHA_BETA"/>
    <property type="match status" value="1"/>
</dbReference>
<feature type="binding site" evidence="13">
    <location>
        <begin position="147"/>
        <end position="154"/>
    </location>
    <ligand>
        <name>ATP</name>
        <dbReference type="ChEBI" id="CHEBI:30616"/>
    </ligand>
</feature>
<dbReference type="PANTHER" id="PTHR15184:SF71">
    <property type="entry name" value="ATP SYNTHASE SUBUNIT BETA, MITOCHONDRIAL"/>
    <property type="match status" value="1"/>
</dbReference>
<dbReference type="InterPro" id="IPR000194">
    <property type="entry name" value="ATPase_F1/V1/A1_a/bsu_nucl-bd"/>
</dbReference>
<dbReference type="GO" id="GO:0046933">
    <property type="term" value="F:proton-transporting ATP synthase activity, rotational mechanism"/>
    <property type="evidence" value="ECO:0007669"/>
    <property type="project" value="UniProtKB-UniRule"/>
</dbReference>
<evidence type="ECO:0000256" key="13">
    <source>
        <dbReference type="HAMAP-Rule" id="MF_01347"/>
    </source>
</evidence>
<evidence type="ECO:0000256" key="9">
    <source>
        <dbReference type="ARBA" id="ARBA00023136"/>
    </source>
</evidence>
<keyword evidence="10 13" id="KW-0139">CF(1)</keyword>
<name>A0A5C1NME5_9GAMM</name>
<evidence type="ECO:0000256" key="1">
    <source>
        <dbReference type="ARBA" id="ARBA00004170"/>
    </source>
</evidence>
<keyword evidence="4 13" id="KW-0547">Nucleotide-binding</keyword>
<evidence type="ECO:0000256" key="10">
    <source>
        <dbReference type="ARBA" id="ARBA00023196"/>
    </source>
</evidence>
<keyword evidence="2 13" id="KW-0813">Transport</keyword>
<dbReference type="Pfam" id="PF00006">
    <property type="entry name" value="ATP-synt_ab"/>
    <property type="match status" value="1"/>
</dbReference>
<dbReference type="RefSeq" id="WP_149286813.1">
    <property type="nucleotide sequence ID" value="NZ_CP038437.2"/>
</dbReference>
<dbReference type="SMART" id="SM00382">
    <property type="entry name" value="AAA"/>
    <property type="match status" value="1"/>
</dbReference>
<dbReference type="InterPro" id="IPR055190">
    <property type="entry name" value="ATP-synt_VA_C"/>
</dbReference>
<dbReference type="Proteomes" id="UP000324285">
    <property type="component" value="Chromosome"/>
</dbReference>
<evidence type="ECO:0000313" key="15">
    <source>
        <dbReference type="EMBL" id="QEM83693.1"/>
    </source>
</evidence>
<dbReference type="EC" id="7.1.2.2" evidence="13"/>
<proteinExistence type="inferred from homology"/>
<dbReference type="InterPro" id="IPR050053">
    <property type="entry name" value="ATPase_alpha/beta_chains"/>
</dbReference>
<dbReference type="FunFam" id="3.40.50.300:FF:000004">
    <property type="entry name" value="ATP synthase subunit beta"/>
    <property type="match status" value="1"/>
</dbReference>
<evidence type="ECO:0000256" key="12">
    <source>
        <dbReference type="ARBA" id="ARBA00024342"/>
    </source>
</evidence>